<dbReference type="InterPro" id="IPR036259">
    <property type="entry name" value="MFS_trans_sf"/>
</dbReference>
<keyword evidence="2" id="KW-0813">Transport</keyword>
<dbReference type="PRINTS" id="PR01036">
    <property type="entry name" value="TCRTETB"/>
</dbReference>
<comment type="subcellular location">
    <subcellularLocation>
        <location evidence="1">Cell membrane</location>
        <topology evidence="1">Multi-pass membrane protein</topology>
    </subcellularLocation>
</comment>
<dbReference type="SUPFAM" id="SSF103473">
    <property type="entry name" value="MFS general substrate transporter"/>
    <property type="match status" value="1"/>
</dbReference>
<dbReference type="GO" id="GO:0022857">
    <property type="term" value="F:transmembrane transporter activity"/>
    <property type="evidence" value="ECO:0007669"/>
    <property type="project" value="InterPro"/>
</dbReference>
<feature type="transmembrane region" description="Helical" evidence="8">
    <location>
        <begin position="110"/>
        <end position="128"/>
    </location>
</feature>
<dbReference type="InterPro" id="IPR020846">
    <property type="entry name" value="MFS_dom"/>
</dbReference>
<evidence type="ECO:0000256" key="5">
    <source>
        <dbReference type="ARBA" id="ARBA00022989"/>
    </source>
</evidence>
<evidence type="ECO:0000256" key="3">
    <source>
        <dbReference type="ARBA" id="ARBA00022475"/>
    </source>
</evidence>
<dbReference type="NCBIfam" id="TIGR00711">
    <property type="entry name" value="efflux_EmrB"/>
    <property type="match status" value="1"/>
</dbReference>
<dbReference type="Gene3D" id="1.20.1720.10">
    <property type="entry name" value="Multidrug resistance protein D"/>
    <property type="match status" value="1"/>
</dbReference>
<feature type="transmembrane region" description="Helical" evidence="8">
    <location>
        <begin position="464"/>
        <end position="485"/>
    </location>
</feature>
<feature type="transmembrane region" description="Helical" evidence="8">
    <location>
        <begin position="435"/>
        <end position="452"/>
    </location>
</feature>
<dbReference type="Gene3D" id="1.20.1250.20">
    <property type="entry name" value="MFS general substrate transporter like domains"/>
    <property type="match status" value="1"/>
</dbReference>
<feature type="transmembrane region" description="Helical" evidence="8">
    <location>
        <begin position="300"/>
        <end position="318"/>
    </location>
</feature>
<dbReference type="PANTHER" id="PTHR42718:SF42">
    <property type="entry name" value="EXPORT PROTEIN"/>
    <property type="match status" value="1"/>
</dbReference>
<dbReference type="CDD" id="cd17321">
    <property type="entry name" value="MFS_MMR_MDR_like"/>
    <property type="match status" value="1"/>
</dbReference>
<dbReference type="InterPro" id="IPR011701">
    <property type="entry name" value="MFS"/>
</dbReference>
<feature type="transmembrane region" description="Helical" evidence="8">
    <location>
        <begin position="40"/>
        <end position="63"/>
    </location>
</feature>
<evidence type="ECO:0000256" key="6">
    <source>
        <dbReference type="ARBA" id="ARBA00023136"/>
    </source>
</evidence>
<proteinExistence type="predicted"/>
<feature type="compositionally biased region" description="Polar residues" evidence="7">
    <location>
        <begin position="1"/>
        <end position="16"/>
    </location>
</feature>
<feature type="domain" description="Major facilitator superfamily (MFS) profile" evidence="9">
    <location>
        <begin position="45"/>
        <end position="490"/>
    </location>
</feature>
<evidence type="ECO:0000256" key="4">
    <source>
        <dbReference type="ARBA" id="ARBA00022692"/>
    </source>
</evidence>
<feature type="region of interest" description="Disordered" evidence="7">
    <location>
        <begin position="1"/>
        <end position="33"/>
    </location>
</feature>
<evidence type="ECO:0000313" key="11">
    <source>
        <dbReference type="Proteomes" id="UP000295198"/>
    </source>
</evidence>
<sequence length="493" mass="50941">MPSLPQESIVTTTLPAQSAAPDRRTAPPDVRPDVPARRRVPLWLAIAATSLPMFMATLDNLVLTSALPVIQADLGSSVNQLSWFLNAYTLAFATFMLPAATLGDRIGRRRVMIGGVVLFTAASIGSALSTSSEALIVARAVQGLGAAAIMPLSLTLLAAAVPPAMRSAAIGIWGGISGLGVALGPVVGGAVVEGVSWQAIFWLNVPVALLALPLLLVAVEESRGTWQRLDLHGTLLLGGAVFLGIWGIVHGNDDGWTDPVVLGSLLTAAVLVPAYVLHARGRAHAVLPLRLFRSRGFSSANAIGLFFTLGMFGAVFLLSQYLQIVQGYSPLEAGVRTLPWTAAPMVVAPIAGALVPRVGFRPLLLTGLLLQMGSLIWLAWLAQDIAPYADFVPALAMAGVGMGLTFAPSATAVLDGLPETEFAIASSANSTIREFGVALGIALLVAVFEGNGGELTPWGYDGAIAPALLTGAAAVGVAVIAALFAPGRPRRTA</sequence>
<dbReference type="PANTHER" id="PTHR42718">
    <property type="entry name" value="MAJOR FACILITATOR SUPERFAMILY MULTIDRUG TRANSPORTER MFSC"/>
    <property type="match status" value="1"/>
</dbReference>
<dbReference type="InterPro" id="IPR004638">
    <property type="entry name" value="EmrB-like"/>
</dbReference>
<name>A0A4Q4Z6N9_9ACTN</name>
<evidence type="ECO:0000313" key="10">
    <source>
        <dbReference type="EMBL" id="RYP83392.1"/>
    </source>
</evidence>
<feature type="transmembrane region" description="Helical" evidence="8">
    <location>
        <begin position="168"/>
        <end position="187"/>
    </location>
</feature>
<comment type="caution">
    <text evidence="10">The sequence shown here is derived from an EMBL/GenBank/DDBJ whole genome shotgun (WGS) entry which is preliminary data.</text>
</comment>
<accession>A0A4Q4Z6N9</accession>
<reference evidence="10 11" key="1">
    <citation type="submission" date="2019-01" db="EMBL/GenBank/DDBJ databases">
        <title>Nocardioides guangzhouensis sp. nov., an actinobacterium isolated from soil.</title>
        <authorList>
            <person name="Fu Y."/>
            <person name="Cai Y."/>
            <person name="Lin Z."/>
            <person name="Chen P."/>
        </authorList>
    </citation>
    <scope>NUCLEOTIDE SEQUENCE [LARGE SCALE GENOMIC DNA]</scope>
    <source>
        <strain evidence="10 11">130</strain>
    </source>
</reference>
<feature type="transmembrane region" description="Helical" evidence="8">
    <location>
        <begin position="83"/>
        <end position="103"/>
    </location>
</feature>
<feature type="transmembrane region" description="Helical" evidence="8">
    <location>
        <begin position="261"/>
        <end position="279"/>
    </location>
</feature>
<keyword evidence="3" id="KW-1003">Cell membrane</keyword>
<feature type="transmembrane region" description="Helical" evidence="8">
    <location>
        <begin position="231"/>
        <end position="249"/>
    </location>
</feature>
<evidence type="ECO:0000256" key="7">
    <source>
        <dbReference type="SAM" id="MobiDB-lite"/>
    </source>
</evidence>
<protein>
    <submittedName>
        <fullName evidence="10">DHA2 family efflux MFS transporter permease subunit</fullName>
    </submittedName>
</protein>
<dbReference type="AlphaFoldDB" id="A0A4Q4Z6N9"/>
<feature type="transmembrane region" description="Helical" evidence="8">
    <location>
        <begin position="199"/>
        <end position="219"/>
    </location>
</feature>
<dbReference type="Pfam" id="PF07690">
    <property type="entry name" value="MFS_1"/>
    <property type="match status" value="1"/>
</dbReference>
<dbReference type="Proteomes" id="UP000295198">
    <property type="component" value="Unassembled WGS sequence"/>
</dbReference>
<dbReference type="PROSITE" id="PS50850">
    <property type="entry name" value="MFS"/>
    <property type="match status" value="1"/>
</dbReference>
<feature type="transmembrane region" description="Helical" evidence="8">
    <location>
        <begin position="338"/>
        <end position="356"/>
    </location>
</feature>
<feature type="compositionally biased region" description="Basic and acidic residues" evidence="7">
    <location>
        <begin position="21"/>
        <end position="33"/>
    </location>
</feature>
<organism evidence="10 11">
    <name type="scientific">Nocardioides guangzhouensis</name>
    <dbReference type="NCBI Taxonomy" id="2497878"/>
    <lineage>
        <taxon>Bacteria</taxon>
        <taxon>Bacillati</taxon>
        <taxon>Actinomycetota</taxon>
        <taxon>Actinomycetes</taxon>
        <taxon>Propionibacteriales</taxon>
        <taxon>Nocardioidaceae</taxon>
        <taxon>Nocardioides</taxon>
    </lineage>
</organism>
<dbReference type="GO" id="GO:0005886">
    <property type="term" value="C:plasma membrane"/>
    <property type="evidence" value="ECO:0007669"/>
    <property type="project" value="UniProtKB-SubCell"/>
</dbReference>
<dbReference type="OrthoDB" id="7375466at2"/>
<feature type="transmembrane region" description="Helical" evidence="8">
    <location>
        <begin position="394"/>
        <end position="414"/>
    </location>
</feature>
<evidence type="ECO:0000256" key="8">
    <source>
        <dbReference type="SAM" id="Phobius"/>
    </source>
</evidence>
<dbReference type="EMBL" id="SDKM01000033">
    <property type="protein sequence ID" value="RYP83392.1"/>
    <property type="molecule type" value="Genomic_DNA"/>
</dbReference>
<feature type="transmembrane region" description="Helical" evidence="8">
    <location>
        <begin position="363"/>
        <end position="382"/>
    </location>
</feature>
<evidence type="ECO:0000256" key="2">
    <source>
        <dbReference type="ARBA" id="ARBA00022448"/>
    </source>
</evidence>
<gene>
    <name evidence="10" type="ORF">EKO23_19015</name>
</gene>
<evidence type="ECO:0000259" key="9">
    <source>
        <dbReference type="PROSITE" id="PS50850"/>
    </source>
</evidence>
<keyword evidence="6 8" id="KW-0472">Membrane</keyword>
<feature type="transmembrane region" description="Helical" evidence="8">
    <location>
        <begin position="140"/>
        <end position="161"/>
    </location>
</feature>
<keyword evidence="4 8" id="KW-0812">Transmembrane</keyword>
<evidence type="ECO:0000256" key="1">
    <source>
        <dbReference type="ARBA" id="ARBA00004651"/>
    </source>
</evidence>
<keyword evidence="11" id="KW-1185">Reference proteome</keyword>
<keyword evidence="5 8" id="KW-1133">Transmembrane helix</keyword>